<evidence type="ECO:0000313" key="2">
    <source>
        <dbReference type="EMBL" id="XCI77990.1"/>
    </source>
</evidence>
<dbReference type="SUPFAM" id="SSF52374">
    <property type="entry name" value="Nucleotidylyl transferase"/>
    <property type="match status" value="1"/>
</dbReference>
<dbReference type="Gene3D" id="3.40.50.300">
    <property type="entry name" value="P-loop containing nucleotide triphosphate hydrolases"/>
    <property type="match status" value="1"/>
</dbReference>
<sequence>MNVGLIFGKFAPLTAGHVNFIRMAVDSGIDRLYLFLSFDQKFNDTQTPWMQDRLGLTQRLLDLKSLIHDSGLQHKVIVDYVDESDIPGYPEGGKAYAELIRAKIPEGEILTHAFSSEPEYTEYFSEHFPEVEHVVLDAERTGVDISATRIRTNLRDNFEYLSNQARPRFVKRVAIIGVESCVDNLTEYFDGTNWKKMDEYREGDKVLQYNPNGSASLVLPERYIAQPCNKMYLLANSYQTWEQAYTEDHDIVYVTSKGKLKKTPFKRVKEDIQFKPHGFRGKLLTSFIYSGELTLPENNIRLAVMLSADGSKQKNGTWRVRLLKQRKVLRARELILASGYPLDERIYEDGSHNFYLPSEAGFKLFPDTWYELTKECKEYICEEVLYWDGTKKTSTYFTTEKKNAEFVQYCFSSTGKKTRYSIDNRENKPLTYSVQWCRNTKYLTLDVNSFNETHREQMVRDYVPTDGMCYCFTVPSGMLVLRRNNHIFITGNCGKSTMTEVLAQHYGTTSTPEVGRHICEQMYNGSEFLMDREAYLKIAMIHRIEEFSNSNQANVVHISDTTNLITHFSAICAGKVSANDKMFRMLSHEEASKFYDLVLFLSPEVEWVEDPLRLQNTPRKRLDTHNFLDMMVTQYYDGRVPVVHITGDDYEDRINQAITAIDLLLEEN</sequence>
<proteinExistence type="predicted"/>
<dbReference type="Pfam" id="PF13521">
    <property type="entry name" value="AAA_28"/>
    <property type="match status" value="1"/>
</dbReference>
<reference evidence="2" key="1">
    <citation type="submission" date="2024-06" db="EMBL/GenBank/DDBJ databases">
        <title>High activity and specificity of bacteriophage cocktails against carbapenem-resistant Klebsiella pneumoniae belonging to high-risk clones CG258 and ST307.</title>
        <authorList>
            <person name="Jimenez Quiceno J."/>
            <person name="Salazar Ospina L."/>
            <person name="Tellez Carrasquilla S."/>
        </authorList>
    </citation>
    <scope>NUCLEOTIDE SEQUENCE</scope>
</reference>
<dbReference type="InterPro" id="IPR052735">
    <property type="entry name" value="NAD_biosynth-regulator"/>
</dbReference>
<protein>
    <submittedName>
        <fullName evidence="2">RNA ligase</fullName>
    </submittedName>
</protein>
<name>A0AAU8HZW6_9CAUD</name>
<feature type="domain" description="NadR/Ttd14 AAA" evidence="1">
    <location>
        <begin position="493"/>
        <end position="653"/>
    </location>
</feature>
<evidence type="ECO:0000259" key="1">
    <source>
        <dbReference type="Pfam" id="PF13521"/>
    </source>
</evidence>
<dbReference type="GO" id="GO:0016874">
    <property type="term" value="F:ligase activity"/>
    <property type="evidence" value="ECO:0007669"/>
    <property type="project" value="UniProtKB-KW"/>
</dbReference>
<dbReference type="PANTHER" id="PTHR37512:SF1">
    <property type="entry name" value="NADR_TTD14 AAA DOMAIN-CONTAINING PROTEIN"/>
    <property type="match status" value="1"/>
</dbReference>
<dbReference type="PANTHER" id="PTHR37512">
    <property type="entry name" value="TRIFUNCTIONAL NAD BIOSYNTHESIS/REGULATOR PROTEIN NADR"/>
    <property type="match status" value="1"/>
</dbReference>
<dbReference type="SUPFAM" id="SSF52540">
    <property type="entry name" value="P-loop containing nucleoside triphosphate hydrolases"/>
    <property type="match status" value="1"/>
</dbReference>
<dbReference type="InterPro" id="IPR014729">
    <property type="entry name" value="Rossmann-like_a/b/a_fold"/>
</dbReference>
<dbReference type="InterPro" id="IPR038727">
    <property type="entry name" value="NadR/Ttd14_AAA_dom"/>
</dbReference>
<dbReference type="EMBL" id="PP895363">
    <property type="protein sequence ID" value="XCI77990.1"/>
    <property type="molecule type" value="Genomic_DNA"/>
</dbReference>
<dbReference type="Gene3D" id="3.40.50.620">
    <property type="entry name" value="HUPs"/>
    <property type="match status" value="1"/>
</dbReference>
<accession>A0AAU8HZW6</accession>
<dbReference type="InterPro" id="IPR027417">
    <property type="entry name" value="P-loop_NTPase"/>
</dbReference>
<organism evidence="2">
    <name type="scientific">Klebsiella phage FKP3</name>
    <dbReference type="NCBI Taxonomy" id="3231233"/>
    <lineage>
        <taxon>Viruses</taxon>
        <taxon>Duplodnaviria</taxon>
        <taxon>Heunggongvirae</taxon>
        <taxon>Uroviricota</taxon>
        <taxon>Caudoviricetes</taxon>
        <taxon>Stephanstirmvirinae</taxon>
        <taxon>Justusliebigvirus</taxon>
    </lineage>
</organism>
<keyword evidence="2" id="KW-0436">Ligase</keyword>